<dbReference type="InterPro" id="IPR042031">
    <property type="entry name" value="SKA1_MBD_sf"/>
</dbReference>
<protein>
    <submittedName>
        <fullName evidence="1">Uncharacterized protein</fullName>
    </submittedName>
</protein>
<accession>A0A0H5RBT1</accession>
<feature type="non-terminal residue" evidence="1">
    <location>
        <position position="187"/>
    </location>
</feature>
<evidence type="ECO:0000313" key="1">
    <source>
        <dbReference type="EMBL" id="CRZ11690.1"/>
    </source>
</evidence>
<organism evidence="1">
    <name type="scientific">Spongospora subterranea</name>
    <dbReference type="NCBI Taxonomy" id="70186"/>
    <lineage>
        <taxon>Eukaryota</taxon>
        <taxon>Sar</taxon>
        <taxon>Rhizaria</taxon>
        <taxon>Endomyxa</taxon>
        <taxon>Phytomyxea</taxon>
        <taxon>Plasmodiophorida</taxon>
        <taxon>Plasmodiophoridae</taxon>
        <taxon>Spongospora</taxon>
    </lineage>
</organism>
<sequence length="187" mass="20619">RESVVAMSSDSLSCLHGHIEGRVSDLKLLLSCRRAGSRLTLNNSLLDTLEQQLDVLESKIIADDAAILELAALRDRIMLTDSQSMSSPIPAEGSSASVSQQEINTYFASFLDRLHQKYVLLRSSRQDLTTHQAIQYEKFQRQECHQTRGIQFLSESDGSKTPILLALCAAGKLHRIPGTSSPCYSIG</sequence>
<name>A0A0H5RBT1_9EUKA</name>
<dbReference type="EMBL" id="HACM01011248">
    <property type="protein sequence ID" value="CRZ11690.1"/>
    <property type="molecule type" value="Transcribed_RNA"/>
</dbReference>
<proteinExistence type="predicted"/>
<reference evidence="1" key="1">
    <citation type="submission" date="2015-04" db="EMBL/GenBank/DDBJ databases">
        <title>The genome sequence of the plant pathogenic Rhizarian Plasmodiophora brassicae reveals insights in its biotrophic life cycle and the origin of chitin synthesis.</title>
        <authorList>
            <person name="Schwelm A."/>
            <person name="Fogelqvist J."/>
            <person name="Knaust A."/>
            <person name="Julke S."/>
            <person name="Lilja T."/>
            <person name="Dhandapani V."/>
            <person name="Bonilla-Rosso G."/>
            <person name="Karlsson M."/>
            <person name="Shevchenko A."/>
            <person name="Choi S.R."/>
            <person name="Kim H.G."/>
            <person name="Park J.Y."/>
            <person name="Lim Y.P."/>
            <person name="Ludwig-Muller J."/>
            <person name="Dixelius C."/>
        </authorList>
    </citation>
    <scope>NUCLEOTIDE SEQUENCE</scope>
    <source>
        <tissue evidence="1">Potato root galls</tissue>
    </source>
</reference>
<dbReference type="Gene3D" id="1.10.10.1890">
    <property type="entry name" value="Ska1 microtubule binding domain-like"/>
    <property type="match status" value="1"/>
</dbReference>
<feature type="non-terminal residue" evidence="1">
    <location>
        <position position="1"/>
    </location>
</feature>
<dbReference type="AlphaFoldDB" id="A0A0H5RBT1"/>